<feature type="transmembrane region" description="Helical" evidence="8">
    <location>
        <begin position="313"/>
        <end position="346"/>
    </location>
</feature>
<dbReference type="PANTHER" id="PTHR43357">
    <property type="entry name" value="INNER MEMBRANE ABC TRANSPORTER PERMEASE PROTEIN YDCV"/>
    <property type="match status" value="1"/>
</dbReference>
<feature type="transmembrane region" description="Helical" evidence="8">
    <location>
        <begin position="366"/>
        <end position="391"/>
    </location>
</feature>
<name>A0ABW1IHK1_9PSEU</name>
<evidence type="ECO:0000259" key="10">
    <source>
        <dbReference type="PROSITE" id="PS50928"/>
    </source>
</evidence>
<keyword evidence="6 8" id="KW-1133">Transmembrane helix</keyword>
<keyword evidence="3" id="KW-1003">Cell membrane</keyword>
<feature type="transmembrane region" description="Helical" evidence="8">
    <location>
        <begin position="262"/>
        <end position="282"/>
    </location>
</feature>
<accession>A0ABW1IHK1</accession>
<dbReference type="PROSITE" id="PS50928">
    <property type="entry name" value="ABC_TM1"/>
    <property type="match status" value="2"/>
</dbReference>
<evidence type="ECO:0000256" key="1">
    <source>
        <dbReference type="ARBA" id="ARBA00004429"/>
    </source>
</evidence>
<protein>
    <submittedName>
        <fullName evidence="11">ABC transporter permease</fullName>
    </submittedName>
</protein>
<dbReference type="CDD" id="cd06261">
    <property type="entry name" value="TM_PBP2"/>
    <property type="match status" value="1"/>
</dbReference>
<evidence type="ECO:0000256" key="4">
    <source>
        <dbReference type="ARBA" id="ARBA00022519"/>
    </source>
</evidence>
<dbReference type="Gene3D" id="1.10.3720.10">
    <property type="entry name" value="MetI-like"/>
    <property type="match status" value="2"/>
</dbReference>
<feature type="transmembrane region" description="Helical" evidence="8">
    <location>
        <begin position="496"/>
        <end position="518"/>
    </location>
</feature>
<feature type="domain" description="ABC transmembrane type-1" evidence="10">
    <location>
        <begin position="366"/>
        <end position="556"/>
    </location>
</feature>
<proteinExistence type="inferred from homology"/>
<sequence>MTTSTMVERPRSTSWLRSVSVWGPALVVGYLLLGPVVGLVVGAFRTSPFGDSTWTLDGFTTAFSDPRTPAAAWTSVIYAAMVTVLSMVAGVYFAVASCRLNVRLRSWITPAMIVMLVTPRLFFGLGWTMLGNPNSGLLGRGLDAVGLGAISGWFNATSWHGLIFVTALKSTAVVYVLMLGAVSRLDRSHEDAAVMSGVPRFRAFFGITIPLLTPALLATAMLAIVEGLQAYDFPALLGRPVGIQTLSLHIGDYLNRGGQADYSAASALSLFFVICIALLLLVQSAMTRGRDYVTVSSAAHRVEPVSAGRFGPLVTLSIVGFVVVGLVGPVLQVVVGSLQGFFGVYGVWTLRQYVVALSTRGTADTLVSTLLMAVGGGLITVAMAFAIAYVLQRRRGPLSVAARTGSWVPLAAPGIVLSIALVWTYLHTPVVAQLYGTPWLLLSALVVAAVPVAVRALEGVVAQVGPELEEAARTSGASPVAALVDVTARICGPALLVAWLLVGMFMSGILDVPLLLATPGSQTVAVLTFGLATNNGEYAQAAAIYCLYFLLLGLVVVAGVLVAATARRLWRVRPGGGSGDRTPTSHSRKTSTGVDHHEGDSDEAAPRPGDRDELDDRVGRV</sequence>
<keyword evidence="7 8" id="KW-0472">Membrane</keyword>
<evidence type="ECO:0000256" key="8">
    <source>
        <dbReference type="RuleBase" id="RU363032"/>
    </source>
</evidence>
<feature type="transmembrane region" description="Helical" evidence="8">
    <location>
        <begin position="107"/>
        <end position="130"/>
    </location>
</feature>
<dbReference type="InterPro" id="IPR000515">
    <property type="entry name" value="MetI-like"/>
</dbReference>
<evidence type="ECO:0000256" key="2">
    <source>
        <dbReference type="ARBA" id="ARBA00022448"/>
    </source>
</evidence>
<keyword evidence="12" id="KW-1185">Reference proteome</keyword>
<feature type="transmembrane region" description="Helical" evidence="8">
    <location>
        <begin position="407"/>
        <end position="426"/>
    </location>
</feature>
<keyword evidence="5 8" id="KW-0812">Transmembrane</keyword>
<feature type="domain" description="ABC transmembrane type-1" evidence="10">
    <location>
        <begin position="72"/>
        <end position="283"/>
    </location>
</feature>
<gene>
    <name evidence="11" type="ORF">ACFQH9_31935</name>
</gene>
<feature type="transmembrane region" description="Helical" evidence="8">
    <location>
        <begin position="538"/>
        <end position="564"/>
    </location>
</feature>
<feature type="transmembrane region" description="Helical" evidence="8">
    <location>
        <begin position="438"/>
        <end position="457"/>
    </location>
</feature>
<dbReference type="PANTHER" id="PTHR43357:SF4">
    <property type="entry name" value="INNER MEMBRANE ABC TRANSPORTER PERMEASE PROTEIN YDCV"/>
    <property type="match status" value="1"/>
</dbReference>
<dbReference type="Proteomes" id="UP001596119">
    <property type="component" value="Unassembled WGS sequence"/>
</dbReference>
<dbReference type="SUPFAM" id="SSF161098">
    <property type="entry name" value="MetI-like"/>
    <property type="match status" value="2"/>
</dbReference>
<dbReference type="RefSeq" id="WP_379572185.1">
    <property type="nucleotide sequence ID" value="NZ_JBHSQK010000130.1"/>
</dbReference>
<evidence type="ECO:0000313" key="12">
    <source>
        <dbReference type="Proteomes" id="UP001596119"/>
    </source>
</evidence>
<comment type="caution">
    <text evidence="11">The sequence shown here is derived from an EMBL/GenBank/DDBJ whole genome shotgun (WGS) entry which is preliminary data.</text>
</comment>
<dbReference type="Pfam" id="PF00528">
    <property type="entry name" value="BPD_transp_1"/>
    <property type="match status" value="1"/>
</dbReference>
<feature type="transmembrane region" description="Helical" evidence="8">
    <location>
        <begin position="161"/>
        <end position="182"/>
    </location>
</feature>
<comment type="subcellular location">
    <subcellularLocation>
        <location evidence="1">Cell inner membrane</location>
        <topology evidence="1">Multi-pass membrane protein</topology>
    </subcellularLocation>
    <subcellularLocation>
        <location evidence="8">Cell membrane</location>
        <topology evidence="8">Multi-pass membrane protein</topology>
    </subcellularLocation>
</comment>
<evidence type="ECO:0000256" key="7">
    <source>
        <dbReference type="ARBA" id="ARBA00023136"/>
    </source>
</evidence>
<keyword evidence="4" id="KW-0997">Cell inner membrane</keyword>
<evidence type="ECO:0000256" key="9">
    <source>
        <dbReference type="SAM" id="MobiDB-lite"/>
    </source>
</evidence>
<comment type="similarity">
    <text evidence="8">Belongs to the binding-protein-dependent transport system permease family.</text>
</comment>
<organism evidence="11 12">
    <name type="scientific">Pseudonocardia lutea</name>
    <dbReference type="NCBI Taxonomy" id="2172015"/>
    <lineage>
        <taxon>Bacteria</taxon>
        <taxon>Bacillati</taxon>
        <taxon>Actinomycetota</taxon>
        <taxon>Actinomycetes</taxon>
        <taxon>Pseudonocardiales</taxon>
        <taxon>Pseudonocardiaceae</taxon>
        <taxon>Pseudonocardia</taxon>
    </lineage>
</organism>
<feature type="compositionally biased region" description="Basic and acidic residues" evidence="9">
    <location>
        <begin position="594"/>
        <end position="621"/>
    </location>
</feature>
<evidence type="ECO:0000256" key="3">
    <source>
        <dbReference type="ARBA" id="ARBA00022475"/>
    </source>
</evidence>
<feature type="transmembrane region" description="Helical" evidence="8">
    <location>
        <begin position="21"/>
        <end position="44"/>
    </location>
</feature>
<dbReference type="EMBL" id="JBHSQK010000130">
    <property type="protein sequence ID" value="MFC5952880.1"/>
    <property type="molecule type" value="Genomic_DNA"/>
</dbReference>
<evidence type="ECO:0000313" key="11">
    <source>
        <dbReference type="EMBL" id="MFC5952880.1"/>
    </source>
</evidence>
<reference evidence="12" key="1">
    <citation type="journal article" date="2019" name="Int. J. Syst. Evol. Microbiol.">
        <title>The Global Catalogue of Microorganisms (GCM) 10K type strain sequencing project: providing services to taxonomists for standard genome sequencing and annotation.</title>
        <authorList>
            <consortium name="The Broad Institute Genomics Platform"/>
            <consortium name="The Broad Institute Genome Sequencing Center for Infectious Disease"/>
            <person name="Wu L."/>
            <person name="Ma J."/>
        </authorList>
    </citation>
    <scope>NUCLEOTIDE SEQUENCE [LARGE SCALE GENOMIC DNA]</scope>
    <source>
        <strain evidence="12">CGMCC 4.7397</strain>
    </source>
</reference>
<dbReference type="InterPro" id="IPR035906">
    <property type="entry name" value="MetI-like_sf"/>
</dbReference>
<evidence type="ECO:0000256" key="6">
    <source>
        <dbReference type="ARBA" id="ARBA00022989"/>
    </source>
</evidence>
<evidence type="ECO:0000256" key="5">
    <source>
        <dbReference type="ARBA" id="ARBA00022692"/>
    </source>
</evidence>
<keyword evidence="2 8" id="KW-0813">Transport</keyword>
<feature type="transmembrane region" description="Helical" evidence="8">
    <location>
        <begin position="70"/>
        <end position="95"/>
    </location>
</feature>
<feature type="transmembrane region" description="Helical" evidence="8">
    <location>
        <begin position="203"/>
        <end position="225"/>
    </location>
</feature>
<feature type="region of interest" description="Disordered" evidence="9">
    <location>
        <begin position="573"/>
        <end position="621"/>
    </location>
</feature>
<feature type="compositionally biased region" description="Polar residues" evidence="9">
    <location>
        <begin position="581"/>
        <end position="593"/>
    </location>
</feature>